<dbReference type="EMBL" id="VTEV01000007">
    <property type="protein sequence ID" value="TYS65723.1"/>
    <property type="molecule type" value="Genomic_DNA"/>
</dbReference>
<dbReference type="CDD" id="cd14772">
    <property type="entry name" value="TrHb2_Bs-trHb-like_O"/>
    <property type="match status" value="1"/>
</dbReference>
<dbReference type="Proteomes" id="UP000322524">
    <property type="component" value="Unassembled WGS sequence"/>
</dbReference>
<evidence type="ECO:0000256" key="4">
    <source>
        <dbReference type="ARBA" id="ARBA00022723"/>
    </source>
</evidence>
<evidence type="ECO:0000313" key="7">
    <source>
        <dbReference type="EMBL" id="TYS65723.1"/>
    </source>
</evidence>
<comment type="caution">
    <text evidence="7">The sequence shown here is derived from an EMBL/GenBank/DDBJ whole genome shotgun (WGS) entry which is preliminary data.</text>
</comment>
<accession>A0A5D4SQV2</accession>
<gene>
    <name evidence="7" type="ORF">FZC76_17710</name>
</gene>
<dbReference type="OrthoDB" id="9790913at2"/>
<dbReference type="InterPro" id="IPR001486">
    <property type="entry name" value="Hemoglobin_trunc"/>
</dbReference>
<dbReference type="GO" id="GO:0019825">
    <property type="term" value="F:oxygen binding"/>
    <property type="evidence" value="ECO:0007669"/>
    <property type="project" value="InterPro"/>
</dbReference>
<keyword evidence="5" id="KW-0408">Iron</keyword>
<dbReference type="InterPro" id="IPR019795">
    <property type="entry name" value="Globin_bac-like_CS"/>
</dbReference>
<dbReference type="SUPFAM" id="SSF46458">
    <property type="entry name" value="Globin-like"/>
    <property type="match status" value="1"/>
</dbReference>
<dbReference type="AlphaFoldDB" id="A0A5D4SQV2"/>
<evidence type="ECO:0000256" key="3">
    <source>
        <dbReference type="ARBA" id="ARBA00022617"/>
    </source>
</evidence>
<evidence type="ECO:0000256" key="6">
    <source>
        <dbReference type="ARBA" id="ARBA00034496"/>
    </source>
</evidence>
<evidence type="ECO:0000256" key="2">
    <source>
        <dbReference type="ARBA" id="ARBA00022448"/>
    </source>
</evidence>
<dbReference type="PANTHER" id="PTHR47366:SF1">
    <property type="entry name" value="TWO-ON-TWO HEMOGLOBIN-3"/>
    <property type="match status" value="1"/>
</dbReference>
<dbReference type="Pfam" id="PF01152">
    <property type="entry name" value="Bac_globin"/>
    <property type="match status" value="1"/>
</dbReference>
<evidence type="ECO:0000313" key="8">
    <source>
        <dbReference type="Proteomes" id="UP000322524"/>
    </source>
</evidence>
<comment type="similarity">
    <text evidence="6">Belongs to the truncated hemoglobin family. Group II subfamily.</text>
</comment>
<proteinExistence type="inferred from homology"/>
<dbReference type="Gene3D" id="1.10.490.10">
    <property type="entry name" value="Globins"/>
    <property type="match status" value="1"/>
</dbReference>
<organism evidence="7 8">
    <name type="scientific">Sutcliffiella horikoshii</name>
    <dbReference type="NCBI Taxonomy" id="79883"/>
    <lineage>
        <taxon>Bacteria</taxon>
        <taxon>Bacillati</taxon>
        <taxon>Bacillota</taxon>
        <taxon>Bacilli</taxon>
        <taxon>Bacillales</taxon>
        <taxon>Bacillaceae</taxon>
        <taxon>Sutcliffiella</taxon>
    </lineage>
</organism>
<keyword evidence="4" id="KW-0479">Metal-binding</keyword>
<comment type="cofactor">
    <cofactor evidence="1">
        <name>heme</name>
        <dbReference type="ChEBI" id="CHEBI:30413"/>
    </cofactor>
</comment>
<dbReference type="GO" id="GO:0005344">
    <property type="term" value="F:oxygen carrier activity"/>
    <property type="evidence" value="ECO:0007669"/>
    <property type="project" value="InterPro"/>
</dbReference>
<evidence type="ECO:0000256" key="5">
    <source>
        <dbReference type="ARBA" id="ARBA00023004"/>
    </source>
</evidence>
<protein>
    <submittedName>
        <fullName evidence="7">Globin</fullName>
    </submittedName>
</protein>
<dbReference type="PANTHER" id="PTHR47366">
    <property type="entry name" value="TWO-ON-TWO HEMOGLOBIN-3"/>
    <property type="match status" value="1"/>
</dbReference>
<dbReference type="GO" id="GO:0046872">
    <property type="term" value="F:metal ion binding"/>
    <property type="evidence" value="ECO:0007669"/>
    <property type="project" value="UniProtKB-KW"/>
</dbReference>
<dbReference type="PROSITE" id="PS01213">
    <property type="entry name" value="GLOBIN_FAM_2"/>
    <property type="match status" value="1"/>
</dbReference>
<dbReference type="RefSeq" id="WP_148989498.1">
    <property type="nucleotide sequence ID" value="NZ_VTEV01000007.1"/>
</dbReference>
<sequence length="138" mass="15835">MMDNIQSPFETVGGEQVINELVDAFYDRVGRHPSLAPIFPNDLTETARKQKQFLTQYLGGPPLYTSEHGHPMLRARHLPFEITPKRAKAWLACMEEAMDEVGLEGSYRKEFFQRLVLTAQHMINTPDKPEEKEDSCDL</sequence>
<dbReference type="GO" id="GO:0020037">
    <property type="term" value="F:heme binding"/>
    <property type="evidence" value="ECO:0007669"/>
    <property type="project" value="InterPro"/>
</dbReference>
<dbReference type="InterPro" id="IPR044203">
    <property type="entry name" value="GlbO/GLB3-like"/>
</dbReference>
<reference evidence="7 8" key="1">
    <citation type="submission" date="2019-08" db="EMBL/GenBank/DDBJ databases">
        <title>Bacillus genomes from the desert of Cuatro Cienegas, Coahuila.</title>
        <authorList>
            <person name="Olmedo-Alvarez G."/>
        </authorList>
    </citation>
    <scope>NUCLEOTIDE SEQUENCE [LARGE SCALE GENOMIC DNA]</scope>
    <source>
        <strain evidence="7 8">CH28_1T</strain>
    </source>
</reference>
<keyword evidence="3" id="KW-0349">Heme</keyword>
<dbReference type="InterPro" id="IPR009050">
    <property type="entry name" value="Globin-like_sf"/>
</dbReference>
<keyword evidence="2" id="KW-0813">Transport</keyword>
<dbReference type="InterPro" id="IPR012292">
    <property type="entry name" value="Globin/Proto"/>
</dbReference>
<dbReference type="FunFam" id="1.10.490.10:FF:000004">
    <property type="entry name" value="Group 2 hemoglobin yjbI"/>
    <property type="match status" value="1"/>
</dbReference>
<dbReference type="STRING" id="79883.GCA_001636495_03566"/>
<name>A0A5D4SQV2_9BACI</name>
<evidence type="ECO:0000256" key="1">
    <source>
        <dbReference type="ARBA" id="ARBA00001971"/>
    </source>
</evidence>